<comment type="caution">
    <text evidence="10">The sequence shown here is derived from an EMBL/GenBank/DDBJ whole genome shotgun (WGS) entry which is preliminary data.</text>
</comment>
<dbReference type="Gene3D" id="1.20.1540.10">
    <property type="entry name" value="Rhomboid-like"/>
    <property type="match status" value="1"/>
</dbReference>
<keyword evidence="6 7" id="KW-0472">Membrane</keyword>
<evidence type="ECO:0000256" key="5">
    <source>
        <dbReference type="ARBA" id="ARBA00022989"/>
    </source>
</evidence>
<dbReference type="InterPro" id="IPR046483">
    <property type="entry name" value="DUF6576"/>
</dbReference>
<sequence>MGLLDDLKLQYKAGGITQKLIFWNVGLFIIPLVIFSLLSLFNVNVLFLRWDIAGTDDWLSLSSVPADLLWKPWSLITYSFLHAGFLHLLFNMMVLYFSGRLFLTFFTQKQMFGLYILSAVFAGLVYIVSYNTIPLFTHLGYGKMVGASAAIMAILVATAVYSPHYQVRLMLIGTVKLWHIAIVFILLDLINVSVENQGGHMAHLAGALFGYLYIKALQNDKDLSKIVSNVILFFENLFKPGKKTSHNFKVHRNTKKKKTVTNPTSRGTQAKNVTQRRIDDILDKISKSGYESLTKEEKEFLFKVGK</sequence>
<dbReference type="InterPro" id="IPR035952">
    <property type="entry name" value="Rhomboid-like_sf"/>
</dbReference>
<evidence type="ECO:0000259" key="8">
    <source>
        <dbReference type="Pfam" id="PF01694"/>
    </source>
</evidence>
<dbReference type="Proteomes" id="UP000615760">
    <property type="component" value="Unassembled WGS sequence"/>
</dbReference>
<comment type="subcellular location">
    <subcellularLocation>
        <location evidence="1">Membrane</location>
        <topology evidence="1">Multi-pass membrane protein</topology>
    </subcellularLocation>
</comment>
<protein>
    <submittedName>
        <fullName evidence="10">Rhomboid family intramembrane serine protease</fullName>
    </submittedName>
</protein>
<dbReference type="RefSeq" id="WP_188620620.1">
    <property type="nucleotide sequence ID" value="NZ_BMJE01000003.1"/>
</dbReference>
<name>A0ABQ1JS54_9FLAO</name>
<feature type="transmembrane region" description="Helical" evidence="7">
    <location>
        <begin position="169"/>
        <end position="192"/>
    </location>
</feature>
<feature type="domain" description="Peptidase S54 rhomboid" evidence="8">
    <location>
        <begin position="71"/>
        <end position="215"/>
    </location>
</feature>
<dbReference type="GO" id="GO:0006508">
    <property type="term" value="P:proteolysis"/>
    <property type="evidence" value="ECO:0007669"/>
    <property type="project" value="UniProtKB-KW"/>
</dbReference>
<keyword evidence="11" id="KW-1185">Reference proteome</keyword>
<evidence type="ECO:0000256" key="6">
    <source>
        <dbReference type="ARBA" id="ARBA00023136"/>
    </source>
</evidence>
<dbReference type="PANTHER" id="PTHR43731:SF14">
    <property type="entry name" value="PRESENILIN-ASSOCIATED RHOMBOID-LIKE PROTEIN, MITOCHONDRIAL"/>
    <property type="match status" value="1"/>
</dbReference>
<dbReference type="InterPro" id="IPR022764">
    <property type="entry name" value="Peptidase_S54_rhomboid_dom"/>
</dbReference>
<keyword evidence="5 7" id="KW-1133">Transmembrane helix</keyword>
<comment type="similarity">
    <text evidence="2">Belongs to the peptidase S54 family.</text>
</comment>
<gene>
    <name evidence="10" type="ORF">GCM10007424_14830</name>
</gene>
<keyword evidence="4" id="KW-0378">Hydrolase</keyword>
<evidence type="ECO:0000256" key="1">
    <source>
        <dbReference type="ARBA" id="ARBA00004141"/>
    </source>
</evidence>
<evidence type="ECO:0000256" key="7">
    <source>
        <dbReference type="SAM" id="Phobius"/>
    </source>
</evidence>
<evidence type="ECO:0000313" key="10">
    <source>
        <dbReference type="EMBL" id="GGB75889.1"/>
    </source>
</evidence>
<feature type="domain" description="DUF6576" evidence="9">
    <location>
        <begin position="270"/>
        <end position="301"/>
    </location>
</feature>
<evidence type="ECO:0000256" key="4">
    <source>
        <dbReference type="ARBA" id="ARBA00022801"/>
    </source>
</evidence>
<feature type="transmembrane region" description="Helical" evidence="7">
    <location>
        <begin position="198"/>
        <end position="214"/>
    </location>
</feature>
<dbReference type="PANTHER" id="PTHR43731">
    <property type="entry name" value="RHOMBOID PROTEASE"/>
    <property type="match status" value="1"/>
</dbReference>
<keyword evidence="3 7" id="KW-0812">Transmembrane</keyword>
<organism evidence="10 11">
    <name type="scientific">Flavobacterium suaedae</name>
    <dbReference type="NCBI Taxonomy" id="1767027"/>
    <lineage>
        <taxon>Bacteria</taxon>
        <taxon>Pseudomonadati</taxon>
        <taxon>Bacteroidota</taxon>
        <taxon>Flavobacteriia</taxon>
        <taxon>Flavobacteriales</taxon>
        <taxon>Flavobacteriaceae</taxon>
        <taxon>Flavobacterium</taxon>
    </lineage>
</organism>
<evidence type="ECO:0000313" key="11">
    <source>
        <dbReference type="Proteomes" id="UP000615760"/>
    </source>
</evidence>
<proteinExistence type="inferred from homology"/>
<dbReference type="GO" id="GO:0008233">
    <property type="term" value="F:peptidase activity"/>
    <property type="evidence" value="ECO:0007669"/>
    <property type="project" value="UniProtKB-KW"/>
</dbReference>
<feature type="transmembrane region" description="Helical" evidence="7">
    <location>
        <begin position="75"/>
        <end position="99"/>
    </location>
</feature>
<dbReference type="SUPFAM" id="SSF144091">
    <property type="entry name" value="Rhomboid-like"/>
    <property type="match status" value="1"/>
</dbReference>
<accession>A0ABQ1JS54</accession>
<dbReference type="EMBL" id="BMJE01000003">
    <property type="protein sequence ID" value="GGB75889.1"/>
    <property type="molecule type" value="Genomic_DNA"/>
</dbReference>
<evidence type="ECO:0000256" key="2">
    <source>
        <dbReference type="ARBA" id="ARBA00009045"/>
    </source>
</evidence>
<dbReference type="InterPro" id="IPR050925">
    <property type="entry name" value="Rhomboid_protease_S54"/>
</dbReference>
<evidence type="ECO:0000259" key="9">
    <source>
        <dbReference type="Pfam" id="PF20216"/>
    </source>
</evidence>
<feature type="transmembrane region" description="Helical" evidence="7">
    <location>
        <begin position="111"/>
        <end position="129"/>
    </location>
</feature>
<reference evidence="11" key="1">
    <citation type="journal article" date="2019" name="Int. J. Syst. Evol. Microbiol.">
        <title>The Global Catalogue of Microorganisms (GCM) 10K type strain sequencing project: providing services to taxonomists for standard genome sequencing and annotation.</title>
        <authorList>
            <consortium name="The Broad Institute Genomics Platform"/>
            <consortium name="The Broad Institute Genome Sequencing Center for Infectious Disease"/>
            <person name="Wu L."/>
            <person name="Ma J."/>
        </authorList>
    </citation>
    <scope>NUCLEOTIDE SEQUENCE [LARGE SCALE GENOMIC DNA]</scope>
    <source>
        <strain evidence="11">CGMCC 1.15461</strain>
    </source>
</reference>
<evidence type="ECO:0000256" key="3">
    <source>
        <dbReference type="ARBA" id="ARBA00022692"/>
    </source>
</evidence>
<feature type="transmembrane region" description="Helical" evidence="7">
    <location>
        <begin position="21"/>
        <end position="41"/>
    </location>
</feature>
<dbReference type="Pfam" id="PF01694">
    <property type="entry name" value="Rhomboid"/>
    <property type="match status" value="1"/>
</dbReference>
<feature type="transmembrane region" description="Helical" evidence="7">
    <location>
        <begin position="141"/>
        <end position="162"/>
    </location>
</feature>
<dbReference type="Pfam" id="PF20216">
    <property type="entry name" value="DUF6576"/>
    <property type="match status" value="1"/>
</dbReference>
<keyword evidence="10" id="KW-0645">Protease</keyword>